<dbReference type="Pfam" id="PF01522">
    <property type="entry name" value="Polysacc_deac_1"/>
    <property type="match status" value="1"/>
</dbReference>
<evidence type="ECO:0000256" key="3">
    <source>
        <dbReference type="SAM" id="MobiDB-lite"/>
    </source>
</evidence>
<dbReference type="RefSeq" id="WP_123669609.1">
    <property type="nucleotide sequence ID" value="NZ_RJKE01000001.1"/>
</dbReference>
<sequence>MGERPASAVALAAAALLLAAGSVPGSGAAPKTPTAAPVVSATPAASPSRAPLKDFQRPVTDCAKHKCVALTFDDGPGDHTARLLDLLAEADAKVTFFLIGEQVVRYPDLVLREIEEGHEVGNHTWHHTQLDAAPTTRIRREVEGTSKAIERILGFKPTLMRPPYGATDSRVGKIAKSNGLAEIIWSVDTDDWRDRKSSIVARRAIRGLHPGSIILMHDIHPTTVDAVPAILKAAKKKGLTLATVSDVLGGKPKPGKKYMGR</sequence>
<feature type="domain" description="NodB homology" evidence="5">
    <location>
        <begin position="66"/>
        <end position="242"/>
    </location>
</feature>
<dbReference type="InterPro" id="IPR002509">
    <property type="entry name" value="NODB_dom"/>
</dbReference>
<dbReference type="GO" id="GO:0046872">
    <property type="term" value="F:metal ion binding"/>
    <property type="evidence" value="ECO:0007669"/>
    <property type="project" value="UniProtKB-KW"/>
</dbReference>
<feature type="signal peptide" evidence="4">
    <location>
        <begin position="1"/>
        <end position="28"/>
    </location>
</feature>
<evidence type="ECO:0000313" key="7">
    <source>
        <dbReference type="Proteomes" id="UP000272400"/>
    </source>
</evidence>
<evidence type="ECO:0000256" key="1">
    <source>
        <dbReference type="ARBA" id="ARBA00022723"/>
    </source>
</evidence>
<dbReference type="CDD" id="cd10917">
    <property type="entry name" value="CE4_NodB_like_6s_7s"/>
    <property type="match status" value="1"/>
</dbReference>
<proteinExistence type="predicted"/>
<dbReference type="GO" id="GO:0016810">
    <property type="term" value="F:hydrolase activity, acting on carbon-nitrogen (but not peptide) bonds"/>
    <property type="evidence" value="ECO:0007669"/>
    <property type="project" value="InterPro"/>
</dbReference>
<comment type="caution">
    <text evidence="6">The sequence shown here is derived from an EMBL/GenBank/DDBJ whole genome shotgun (WGS) entry which is preliminary data.</text>
</comment>
<gene>
    <name evidence="6" type="ORF">EDD29_8423</name>
</gene>
<evidence type="ECO:0000259" key="5">
    <source>
        <dbReference type="PROSITE" id="PS51677"/>
    </source>
</evidence>
<keyword evidence="1" id="KW-0479">Metal-binding</keyword>
<dbReference type="Proteomes" id="UP000272400">
    <property type="component" value="Unassembled WGS sequence"/>
</dbReference>
<accession>A0A3N1DAX9</accession>
<organism evidence="6 7">
    <name type="scientific">Actinocorallia herbida</name>
    <dbReference type="NCBI Taxonomy" id="58109"/>
    <lineage>
        <taxon>Bacteria</taxon>
        <taxon>Bacillati</taxon>
        <taxon>Actinomycetota</taxon>
        <taxon>Actinomycetes</taxon>
        <taxon>Streptosporangiales</taxon>
        <taxon>Thermomonosporaceae</taxon>
        <taxon>Actinocorallia</taxon>
    </lineage>
</organism>
<dbReference type="SUPFAM" id="SSF88713">
    <property type="entry name" value="Glycoside hydrolase/deacetylase"/>
    <property type="match status" value="1"/>
</dbReference>
<dbReference type="GO" id="GO:0005975">
    <property type="term" value="P:carbohydrate metabolic process"/>
    <property type="evidence" value="ECO:0007669"/>
    <property type="project" value="InterPro"/>
</dbReference>
<dbReference type="OrthoDB" id="3521160at2"/>
<keyword evidence="7" id="KW-1185">Reference proteome</keyword>
<dbReference type="EMBL" id="RJKE01000001">
    <property type="protein sequence ID" value="ROO90687.1"/>
    <property type="molecule type" value="Genomic_DNA"/>
</dbReference>
<reference evidence="6 7" key="1">
    <citation type="submission" date="2018-11" db="EMBL/GenBank/DDBJ databases">
        <title>Sequencing the genomes of 1000 actinobacteria strains.</title>
        <authorList>
            <person name="Klenk H.-P."/>
        </authorList>
    </citation>
    <scope>NUCLEOTIDE SEQUENCE [LARGE SCALE GENOMIC DNA]</scope>
    <source>
        <strain evidence="6 7">DSM 44254</strain>
    </source>
</reference>
<dbReference type="GO" id="GO:0016020">
    <property type="term" value="C:membrane"/>
    <property type="evidence" value="ECO:0007669"/>
    <property type="project" value="TreeGrafter"/>
</dbReference>
<feature type="compositionally biased region" description="Low complexity" evidence="3">
    <location>
        <begin position="25"/>
        <end position="50"/>
    </location>
</feature>
<dbReference type="Gene3D" id="3.20.20.370">
    <property type="entry name" value="Glycoside hydrolase/deacetylase"/>
    <property type="match status" value="1"/>
</dbReference>
<dbReference type="InterPro" id="IPR050248">
    <property type="entry name" value="Polysacc_deacetylase_ArnD"/>
</dbReference>
<feature type="chain" id="PRO_5018161712" evidence="4">
    <location>
        <begin position="29"/>
        <end position="261"/>
    </location>
</feature>
<evidence type="ECO:0000256" key="4">
    <source>
        <dbReference type="SAM" id="SignalP"/>
    </source>
</evidence>
<evidence type="ECO:0000313" key="6">
    <source>
        <dbReference type="EMBL" id="ROO90687.1"/>
    </source>
</evidence>
<keyword evidence="2" id="KW-0378">Hydrolase</keyword>
<dbReference type="PANTHER" id="PTHR10587:SF133">
    <property type="entry name" value="CHITIN DEACETYLASE 1-RELATED"/>
    <property type="match status" value="1"/>
</dbReference>
<dbReference type="PANTHER" id="PTHR10587">
    <property type="entry name" value="GLYCOSYL TRANSFERASE-RELATED"/>
    <property type="match status" value="1"/>
</dbReference>
<feature type="region of interest" description="Disordered" evidence="3">
    <location>
        <begin position="25"/>
        <end position="52"/>
    </location>
</feature>
<dbReference type="AlphaFoldDB" id="A0A3N1DAX9"/>
<keyword evidence="4" id="KW-0732">Signal</keyword>
<protein>
    <submittedName>
        <fullName evidence="6">Peptidoglycan/xylan/chitin deacetylase (PgdA/CDA1 family)</fullName>
    </submittedName>
</protein>
<evidence type="ECO:0000256" key="2">
    <source>
        <dbReference type="ARBA" id="ARBA00022801"/>
    </source>
</evidence>
<dbReference type="PROSITE" id="PS51677">
    <property type="entry name" value="NODB"/>
    <property type="match status" value="1"/>
</dbReference>
<name>A0A3N1DAX9_9ACTN</name>
<dbReference type="InterPro" id="IPR011330">
    <property type="entry name" value="Glyco_hydro/deAcase_b/a-brl"/>
</dbReference>